<evidence type="ECO:0000313" key="2">
    <source>
        <dbReference type="EMBL" id="CAG8599863.1"/>
    </source>
</evidence>
<dbReference type="Proteomes" id="UP000789570">
    <property type="component" value="Unassembled WGS sequence"/>
</dbReference>
<organism evidence="2 3">
    <name type="scientific">Funneliformis caledonium</name>
    <dbReference type="NCBI Taxonomy" id="1117310"/>
    <lineage>
        <taxon>Eukaryota</taxon>
        <taxon>Fungi</taxon>
        <taxon>Fungi incertae sedis</taxon>
        <taxon>Mucoromycota</taxon>
        <taxon>Glomeromycotina</taxon>
        <taxon>Glomeromycetes</taxon>
        <taxon>Glomerales</taxon>
        <taxon>Glomeraceae</taxon>
        <taxon>Funneliformis</taxon>
    </lineage>
</organism>
<accession>A0A9N9CDQ3</accession>
<dbReference type="AlphaFoldDB" id="A0A9N9CDQ3"/>
<dbReference type="EMBL" id="CAJVPQ010002516">
    <property type="protein sequence ID" value="CAG8599863.1"/>
    <property type="molecule type" value="Genomic_DNA"/>
</dbReference>
<keyword evidence="3" id="KW-1185">Reference proteome</keyword>
<gene>
    <name evidence="2" type="ORF">FCALED_LOCUS8535</name>
</gene>
<protein>
    <submittedName>
        <fullName evidence="2">7018_t:CDS:1</fullName>
    </submittedName>
</protein>
<sequence length="64" mass="7769">MHNYKWEEERGEIFDQPTKDIILKDIIKSKIERIKDLEISVEELENEIQVEREKVKNILTVDEK</sequence>
<feature type="coiled-coil region" evidence="1">
    <location>
        <begin position="27"/>
        <end position="61"/>
    </location>
</feature>
<proteinExistence type="predicted"/>
<evidence type="ECO:0000256" key="1">
    <source>
        <dbReference type="SAM" id="Coils"/>
    </source>
</evidence>
<comment type="caution">
    <text evidence="2">The sequence shown here is derived from an EMBL/GenBank/DDBJ whole genome shotgun (WGS) entry which is preliminary data.</text>
</comment>
<keyword evidence="1" id="KW-0175">Coiled coil</keyword>
<evidence type="ECO:0000313" key="3">
    <source>
        <dbReference type="Proteomes" id="UP000789570"/>
    </source>
</evidence>
<name>A0A9N9CDQ3_9GLOM</name>
<reference evidence="2" key="1">
    <citation type="submission" date="2021-06" db="EMBL/GenBank/DDBJ databases">
        <authorList>
            <person name="Kallberg Y."/>
            <person name="Tangrot J."/>
            <person name="Rosling A."/>
        </authorList>
    </citation>
    <scope>NUCLEOTIDE SEQUENCE</scope>
    <source>
        <strain evidence="2">UK204</strain>
    </source>
</reference>